<reference evidence="15 16" key="1">
    <citation type="submission" date="2011-09" db="EMBL/GenBank/DDBJ databases">
        <authorList>
            <person name="Weinstock G."/>
            <person name="Sodergren E."/>
            <person name="Clifton S."/>
            <person name="Fulton L."/>
            <person name="Fulton B."/>
            <person name="Courtney L."/>
            <person name="Fronick C."/>
            <person name="Harrison M."/>
            <person name="Strong C."/>
            <person name="Farmer C."/>
            <person name="Delahaunty K."/>
            <person name="Markovic C."/>
            <person name="Hall O."/>
            <person name="Minx P."/>
            <person name="Tomlinson C."/>
            <person name="Mitreva M."/>
            <person name="Hou S."/>
            <person name="Chen J."/>
            <person name="Wollam A."/>
            <person name="Pepin K.H."/>
            <person name="Johnson M."/>
            <person name="Bhonagiri V."/>
            <person name="Zhang X."/>
            <person name="Suruliraj S."/>
            <person name="Warren W."/>
            <person name="Chinwalla A."/>
            <person name="Mardis E.R."/>
            <person name="Wilson R.K."/>
        </authorList>
    </citation>
    <scope>NUCLEOTIDE SEQUENCE [LARGE SCALE GENOMIC DNA]</scope>
    <source>
        <strain evidence="15 16">F0439</strain>
    </source>
</reference>
<feature type="domain" description="Valyl-tRNA synthetase tRNA-binding arm" evidence="14">
    <location>
        <begin position="88"/>
        <end position="152"/>
    </location>
</feature>
<dbReference type="SUPFAM" id="SSF46589">
    <property type="entry name" value="tRNA-binding arm"/>
    <property type="match status" value="1"/>
</dbReference>
<evidence type="ECO:0000256" key="6">
    <source>
        <dbReference type="ARBA" id="ARBA00022917"/>
    </source>
</evidence>
<evidence type="ECO:0000256" key="4">
    <source>
        <dbReference type="ARBA" id="ARBA00022741"/>
    </source>
</evidence>
<dbReference type="EC" id="6.1.1.9" evidence="1"/>
<keyword evidence="7 13" id="KW-0175">Coiled coil</keyword>
<dbReference type="PANTHER" id="PTHR11946">
    <property type="entry name" value="VALYL-TRNA SYNTHETASES"/>
    <property type="match status" value="1"/>
</dbReference>
<evidence type="ECO:0000259" key="14">
    <source>
        <dbReference type="Pfam" id="PF10458"/>
    </source>
</evidence>
<dbReference type="GO" id="GO:0004832">
    <property type="term" value="F:valine-tRNA ligase activity"/>
    <property type="evidence" value="ECO:0007669"/>
    <property type="project" value="UniProtKB-EC"/>
</dbReference>
<comment type="caution">
    <text evidence="15">The sequence shown here is derived from an EMBL/GenBank/DDBJ whole genome shotgun (WGS) entry which is preliminary data.</text>
</comment>
<dbReference type="SUPFAM" id="SSF47323">
    <property type="entry name" value="Anticodon-binding domain of a subclass of class I aminoacyl-tRNA synthetases"/>
    <property type="match status" value="1"/>
</dbReference>
<dbReference type="STRING" id="797515.HMPREF9103_02816"/>
<dbReference type="eggNOG" id="COG0525">
    <property type="taxonomic scope" value="Bacteria"/>
</dbReference>
<evidence type="ECO:0000256" key="13">
    <source>
        <dbReference type="SAM" id="Coils"/>
    </source>
</evidence>
<dbReference type="HOGENOM" id="CLU_1675660_0_0_9"/>
<feature type="coiled-coil region" evidence="13">
    <location>
        <begin position="86"/>
        <end position="155"/>
    </location>
</feature>
<name>G9ZSQ2_9LACO</name>
<dbReference type="InterPro" id="IPR010978">
    <property type="entry name" value="tRNA-bd_arm"/>
</dbReference>
<evidence type="ECO:0000256" key="5">
    <source>
        <dbReference type="ARBA" id="ARBA00022840"/>
    </source>
</evidence>
<keyword evidence="4" id="KW-0547">Nucleotide-binding</keyword>
<dbReference type="GO" id="GO:0006438">
    <property type="term" value="P:valyl-tRNA aminoacylation"/>
    <property type="evidence" value="ECO:0007669"/>
    <property type="project" value="InterPro"/>
</dbReference>
<keyword evidence="8" id="KW-0030">Aminoacyl-tRNA synthetase</keyword>
<sequence>MQSLIDLIKAVRNIRNEANAPLSSPIDMLVQTDNDTLKSIFETNRDYIDRFCHTQELTIDRKVTAPKLSMSAVITDATIYVPLAELVDLNEEKARVQKDVDKFTAEVARSTKKLANTRFVENAPDAVVNEEKQKQADYQSKLDAAKDRLTQIINELS</sequence>
<protein>
    <recommendedName>
        <fullName evidence="9">Valine--tRNA ligase</fullName>
        <ecNumber evidence="1">6.1.1.9</ecNumber>
    </recommendedName>
    <alternativeName>
        <fullName evidence="10">Valyl-tRNA synthetase</fullName>
    </alternativeName>
</protein>
<comment type="catalytic activity">
    <reaction evidence="11">
        <text>tRNA(Val) + L-valine + ATP = L-valyl-tRNA(Val) + AMP + diphosphate</text>
        <dbReference type="Rhea" id="RHEA:10704"/>
        <dbReference type="Rhea" id="RHEA-COMP:9672"/>
        <dbReference type="Rhea" id="RHEA-COMP:9708"/>
        <dbReference type="ChEBI" id="CHEBI:30616"/>
        <dbReference type="ChEBI" id="CHEBI:33019"/>
        <dbReference type="ChEBI" id="CHEBI:57762"/>
        <dbReference type="ChEBI" id="CHEBI:78442"/>
        <dbReference type="ChEBI" id="CHEBI:78537"/>
        <dbReference type="ChEBI" id="CHEBI:456215"/>
        <dbReference type="EC" id="6.1.1.9"/>
    </reaction>
</comment>
<keyword evidence="16" id="KW-1185">Reference proteome</keyword>
<dbReference type="FunFam" id="1.10.287.380:FF:000001">
    <property type="entry name" value="Valine--tRNA ligase"/>
    <property type="match status" value="1"/>
</dbReference>
<organism evidence="15 16">
    <name type="scientific">Lentilactobacillus parafarraginis F0439</name>
    <dbReference type="NCBI Taxonomy" id="797515"/>
    <lineage>
        <taxon>Bacteria</taxon>
        <taxon>Bacillati</taxon>
        <taxon>Bacillota</taxon>
        <taxon>Bacilli</taxon>
        <taxon>Lactobacillales</taxon>
        <taxon>Lactobacillaceae</taxon>
        <taxon>Lentilactobacillus</taxon>
    </lineage>
</organism>
<dbReference type="Pfam" id="PF10458">
    <property type="entry name" value="Val_tRNA-synt_C"/>
    <property type="match status" value="1"/>
</dbReference>
<evidence type="ECO:0000256" key="9">
    <source>
        <dbReference type="ARBA" id="ARBA00024407"/>
    </source>
</evidence>
<evidence type="ECO:0000256" key="2">
    <source>
        <dbReference type="ARBA" id="ARBA00022490"/>
    </source>
</evidence>
<dbReference type="InterPro" id="IPR037118">
    <property type="entry name" value="Val-tRNA_synth_C_sf"/>
</dbReference>
<dbReference type="PATRIC" id="fig|797515.3.peg.2562"/>
<dbReference type="PANTHER" id="PTHR11946:SF93">
    <property type="entry name" value="VALINE--TRNA LIGASE, CHLOROPLASTIC_MITOCHONDRIAL 2"/>
    <property type="match status" value="1"/>
</dbReference>
<proteinExistence type="inferred from homology"/>
<dbReference type="EMBL" id="AGEY01000197">
    <property type="protein sequence ID" value="EHL95619.1"/>
    <property type="molecule type" value="Genomic_DNA"/>
</dbReference>
<evidence type="ECO:0000313" key="15">
    <source>
        <dbReference type="EMBL" id="EHL95619.1"/>
    </source>
</evidence>
<keyword evidence="6" id="KW-0648">Protein biosynthesis</keyword>
<evidence type="ECO:0000313" key="16">
    <source>
        <dbReference type="Proteomes" id="UP000004625"/>
    </source>
</evidence>
<dbReference type="Proteomes" id="UP000004625">
    <property type="component" value="Unassembled WGS sequence"/>
</dbReference>
<evidence type="ECO:0000256" key="1">
    <source>
        <dbReference type="ARBA" id="ARBA00013169"/>
    </source>
</evidence>
<evidence type="ECO:0000256" key="3">
    <source>
        <dbReference type="ARBA" id="ARBA00022598"/>
    </source>
</evidence>
<keyword evidence="3" id="KW-0436">Ligase</keyword>
<dbReference type="GO" id="GO:0005524">
    <property type="term" value="F:ATP binding"/>
    <property type="evidence" value="ECO:0007669"/>
    <property type="project" value="UniProtKB-KW"/>
</dbReference>
<dbReference type="AlphaFoldDB" id="G9ZSQ2"/>
<gene>
    <name evidence="15" type="ORF">HMPREF9103_02816</name>
</gene>
<dbReference type="InterPro" id="IPR009080">
    <property type="entry name" value="tRNAsynth_Ia_anticodon-bd"/>
</dbReference>
<dbReference type="InterPro" id="IPR019499">
    <property type="entry name" value="Val-tRNA_synth_tRNA-bd"/>
</dbReference>
<evidence type="ECO:0000256" key="10">
    <source>
        <dbReference type="ARBA" id="ARBA00029936"/>
    </source>
</evidence>
<evidence type="ECO:0000256" key="12">
    <source>
        <dbReference type="ARBA" id="ARBA00060830"/>
    </source>
</evidence>
<keyword evidence="5" id="KW-0067">ATP-binding</keyword>
<comment type="similarity">
    <text evidence="12">Belongs to the class-I aminoacyl-tRNA synthetase family. ValS type 1 subfamily.</text>
</comment>
<keyword evidence="2" id="KW-0963">Cytoplasm</keyword>
<evidence type="ECO:0000256" key="11">
    <source>
        <dbReference type="ARBA" id="ARBA00047552"/>
    </source>
</evidence>
<evidence type="ECO:0000256" key="8">
    <source>
        <dbReference type="ARBA" id="ARBA00023146"/>
    </source>
</evidence>
<accession>G9ZSQ2</accession>
<dbReference type="Gene3D" id="1.10.287.380">
    <property type="entry name" value="Valyl-tRNA synthetase, C-terminal domain"/>
    <property type="match status" value="1"/>
</dbReference>
<dbReference type="InterPro" id="IPR002303">
    <property type="entry name" value="Valyl-tRNA_ligase"/>
</dbReference>
<evidence type="ECO:0000256" key="7">
    <source>
        <dbReference type="ARBA" id="ARBA00023054"/>
    </source>
</evidence>
<dbReference type="GO" id="GO:0005829">
    <property type="term" value="C:cytosol"/>
    <property type="evidence" value="ECO:0007669"/>
    <property type="project" value="TreeGrafter"/>
</dbReference>